<evidence type="ECO:0000313" key="1">
    <source>
        <dbReference type="EMBL" id="GFR71962.1"/>
    </source>
</evidence>
<sequence length="136" mass="15099">MSPTNMTAPVGLSEDTQRNTMLLPSVVREEKEWLDHVSDHLTQEINKESGLSWAAFHASKCHNSMLPSINSMLPLFRDEASSFAMLRHCLVVVQAAIHHVNPGQTPVICVDQPLFAKLKQIQCGLSSPMQQVPVKN</sequence>
<dbReference type="Proteomes" id="UP000762676">
    <property type="component" value="Unassembled WGS sequence"/>
</dbReference>
<gene>
    <name evidence="1" type="ORF">ElyMa_005693000</name>
</gene>
<proteinExistence type="predicted"/>
<comment type="caution">
    <text evidence="1">The sequence shown here is derived from an EMBL/GenBank/DDBJ whole genome shotgun (WGS) entry which is preliminary data.</text>
</comment>
<name>A0AAV4FEY8_9GAST</name>
<reference evidence="1 2" key="1">
    <citation type="journal article" date="2021" name="Elife">
        <title>Chloroplast acquisition without the gene transfer in kleptoplastic sea slugs, Plakobranchus ocellatus.</title>
        <authorList>
            <person name="Maeda T."/>
            <person name="Takahashi S."/>
            <person name="Yoshida T."/>
            <person name="Shimamura S."/>
            <person name="Takaki Y."/>
            <person name="Nagai Y."/>
            <person name="Toyoda A."/>
            <person name="Suzuki Y."/>
            <person name="Arimoto A."/>
            <person name="Ishii H."/>
            <person name="Satoh N."/>
            <person name="Nishiyama T."/>
            <person name="Hasebe M."/>
            <person name="Maruyama T."/>
            <person name="Minagawa J."/>
            <person name="Obokata J."/>
            <person name="Shigenobu S."/>
        </authorList>
    </citation>
    <scope>NUCLEOTIDE SEQUENCE [LARGE SCALE GENOMIC DNA]</scope>
</reference>
<dbReference type="EMBL" id="BMAT01011395">
    <property type="protein sequence ID" value="GFR71962.1"/>
    <property type="molecule type" value="Genomic_DNA"/>
</dbReference>
<protein>
    <submittedName>
        <fullName evidence="1">Uncharacterized protein</fullName>
    </submittedName>
</protein>
<organism evidence="1 2">
    <name type="scientific">Elysia marginata</name>
    <dbReference type="NCBI Taxonomy" id="1093978"/>
    <lineage>
        <taxon>Eukaryota</taxon>
        <taxon>Metazoa</taxon>
        <taxon>Spiralia</taxon>
        <taxon>Lophotrochozoa</taxon>
        <taxon>Mollusca</taxon>
        <taxon>Gastropoda</taxon>
        <taxon>Heterobranchia</taxon>
        <taxon>Euthyneura</taxon>
        <taxon>Panpulmonata</taxon>
        <taxon>Sacoglossa</taxon>
        <taxon>Placobranchoidea</taxon>
        <taxon>Plakobranchidae</taxon>
        <taxon>Elysia</taxon>
    </lineage>
</organism>
<evidence type="ECO:0000313" key="2">
    <source>
        <dbReference type="Proteomes" id="UP000762676"/>
    </source>
</evidence>
<dbReference type="AlphaFoldDB" id="A0AAV4FEY8"/>
<keyword evidence="2" id="KW-1185">Reference proteome</keyword>
<accession>A0AAV4FEY8</accession>
<dbReference type="PANTHER" id="PTHR47018">
    <property type="entry name" value="CXC DOMAIN-CONTAINING PROTEIN-RELATED"/>
    <property type="match status" value="1"/>
</dbReference>